<organism evidence="2 3">
    <name type="scientific">Thalassolituus pacificus</name>
    <dbReference type="NCBI Taxonomy" id="2975440"/>
    <lineage>
        <taxon>Bacteria</taxon>
        <taxon>Pseudomonadati</taxon>
        <taxon>Pseudomonadota</taxon>
        <taxon>Gammaproteobacteria</taxon>
        <taxon>Oceanospirillales</taxon>
        <taxon>Oceanospirillaceae</taxon>
        <taxon>Thalassolituus</taxon>
    </lineage>
</organism>
<evidence type="ECO:0000313" key="3">
    <source>
        <dbReference type="Proteomes" id="UP001147830"/>
    </source>
</evidence>
<dbReference type="Proteomes" id="UP001147830">
    <property type="component" value="Unassembled WGS sequence"/>
</dbReference>
<sequence>MKPLIVTTLLLFCGTVCAQPVIGENTAAALVSRALQAEPLLWLPFPMPYEIERSSQDKDAGLLDGLFRFGLLQRDKEMKVADVQEDGRIKRKVLATWIYDYPLAHREQGTQEGFYYGTGKLKKVMELSSPYQIGDYYYAEVYIQWYVDDLQEWAKDPAFRSARTLRRSLESFQKPFEKRVYLQYDGESWGFWNGQPGLL</sequence>
<proteinExistence type="predicted"/>
<reference evidence="2" key="2">
    <citation type="submission" date="2022-08" db="EMBL/GenBank/DDBJ databases">
        <authorList>
            <person name="Dong C."/>
        </authorList>
    </citation>
    <scope>NUCLEOTIDE SEQUENCE</scope>
    <source>
        <strain evidence="2">59MF3M-4</strain>
    </source>
</reference>
<dbReference type="EMBL" id="JAOANI010000009">
    <property type="protein sequence ID" value="MCT7357944.1"/>
    <property type="molecule type" value="Genomic_DNA"/>
</dbReference>
<comment type="caution">
    <text evidence="2">The sequence shown here is derived from an EMBL/GenBank/DDBJ whole genome shotgun (WGS) entry which is preliminary data.</text>
</comment>
<feature type="signal peptide" evidence="1">
    <location>
        <begin position="1"/>
        <end position="18"/>
    </location>
</feature>
<gene>
    <name evidence="2" type="ORF">NYR02_02765</name>
</gene>
<feature type="chain" id="PRO_5040825731" evidence="1">
    <location>
        <begin position="19"/>
        <end position="199"/>
    </location>
</feature>
<dbReference type="RefSeq" id="WP_260974869.1">
    <property type="nucleotide sequence ID" value="NZ_JAOANI010000009.1"/>
</dbReference>
<dbReference type="AlphaFoldDB" id="A0A9X2WCU8"/>
<accession>A0A9X2WCU8</accession>
<keyword evidence="3" id="KW-1185">Reference proteome</keyword>
<keyword evidence="1" id="KW-0732">Signal</keyword>
<protein>
    <submittedName>
        <fullName evidence="2">Uncharacterized protein</fullName>
    </submittedName>
</protein>
<evidence type="ECO:0000313" key="2">
    <source>
        <dbReference type="EMBL" id="MCT7357944.1"/>
    </source>
</evidence>
<name>A0A9X2WCU8_9GAMM</name>
<evidence type="ECO:0000256" key="1">
    <source>
        <dbReference type="SAM" id="SignalP"/>
    </source>
</evidence>
<reference evidence="2" key="1">
    <citation type="journal article" date="2022" name="Front. Microbiol.">
        <title>Genome-based taxonomic rearrangement of Oceanobacter-related bacteria including the description of Thalassolituus hydrocarbonoclasticus sp. nov. and Thalassolituus pacificus sp. nov. and emended description of the genus Thalassolituus.</title>
        <authorList>
            <person name="Dong C."/>
            <person name="Wei L."/>
            <person name="Wang J."/>
            <person name="Lai Q."/>
            <person name="Huang Z."/>
            <person name="Shao Z."/>
        </authorList>
    </citation>
    <scope>NUCLEOTIDE SEQUENCE</scope>
    <source>
        <strain evidence="2">59MF3M-4</strain>
    </source>
</reference>